<reference evidence="2 3" key="1">
    <citation type="submission" date="2020-06" db="EMBL/GenBank/DDBJ databases">
        <title>Transcriptomic and genomic resources for Thalictrum thalictroides and T. hernandezii: Facilitating candidate gene discovery in an emerging model plant lineage.</title>
        <authorList>
            <person name="Arias T."/>
            <person name="Riano-Pachon D.M."/>
            <person name="Di Stilio V.S."/>
        </authorList>
    </citation>
    <scope>NUCLEOTIDE SEQUENCE [LARGE SCALE GENOMIC DNA]</scope>
    <source>
        <strain evidence="3">cv. WT478/WT964</strain>
        <tissue evidence="2">Leaves</tissue>
    </source>
</reference>
<gene>
    <name evidence="2" type="ORF">FRX31_030947</name>
</gene>
<name>A0A7J6V3H1_THATH</name>
<evidence type="ECO:0000313" key="3">
    <source>
        <dbReference type="Proteomes" id="UP000554482"/>
    </source>
</evidence>
<organism evidence="2 3">
    <name type="scientific">Thalictrum thalictroides</name>
    <name type="common">Rue-anemone</name>
    <name type="synonym">Anemone thalictroides</name>
    <dbReference type="NCBI Taxonomy" id="46969"/>
    <lineage>
        <taxon>Eukaryota</taxon>
        <taxon>Viridiplantae</taxon>
        <taxon>Streptophyta</taxon>
        <taxon>Embryophyta</taxon>
        <taxon>Tracheophyta</taxon>
        <taxon>Spermatophyta</taxon>
        <taxon>Magnoliopsida</taxon>
        <taxon>Ranunculales</taxon>
        <taxon>Ranunculaceae</taxon>
        <taxon>Thalictroideae</taxon>
        <taxon>Thalictrum</taxon>
    </lineage>
</organism>
<evidence type="ECO:0000256" key="1">
    <source>
        <dbReference type="SAM" id="MobiDB-lite"/>
    </source>
</evidence>
<dbReference type="EMBL" id="JABWDY010038730">
    <property type="protein sequence ID" value="KAF5179466.1"/>
    <property type="molecule type" value="Genomic_DNA"/>
</dbReference>
<dbReference type="Proteomes" id="UP000554482">
    <property type="component" value="Unassembled WGS sequence"/>
</dbReference>
<feature type="region of interest" description="Disordered" evidence="1">
    <location>
        <begin position="130"/>
        <end position="182"/>
    </location>
</feature>
<comment type="caution">
    <text evidence="2">The sequence shown here is derived from an EMBL/GenBank/DDBJ whole genome shotgun (WGS) entry which is preliminary data.</text>
</comment>
<proteinExistence type="predicted"/>
<feature type="compositionally biased region" description="Basic and acidic residues" evidence="1">
    <location>
        <begin position="1"/>
        <end position="11"/>
    </location>
</feature>
<accession>A0A7J6V3H1</accession>
<sequence>MNIDARLERLPVRRGGKSVGNTSKVTNRRKGKDKAPGGFGILPVADGAIYVRLGTKRGRYIPPDINDDQGPSQTDASTPASQTPTSQVTNLPTTPPPAPVRKSPPPKATKPPLPTRWSLRKTAFDALLDFQSTTAPTTLPRRSPRKGKQVKPTATITPRSPGKGKHGAKKSYTMMKGGLFLG</sequence>
<keyword evidence="3" id="KW-1185">Reference proteome</keyword>
<feature type="compositionally biased region" description="Polar residues" evidence="1">
    <location>
        <begin position="69"/>
        <end position="91"/>
    </location>
</feature>
<feature type="region of interest" description="Disordered" evidence="1">
    <location>
        <begin position="1"/>
        <end position="41"/>
    </location>
</feature>
<evidence type="ECO:0000313" key="2">
    <source>
        <dbReference type="EMBL" id="KAF5179466.1"/>
    </source>
</evidence>
<feature type="region of interest" description="Disordered" evidence="1">
    <location>
        <begin position="60"/>
        <end position="116"/>
    </location>
</feature>
<protein>
    <submittedName>
        <fullName evidence="2">Uncharacterized protein</fullName>
    </submittedName>
</protein>
<dbReference type="AlphaFoldDB" id="A0A7J6V3H1"/>
<feature type="compositionally biased region" description="Pro residues" evidence="1">
    <location>
        <begin position="93"/>
        <end position="114"/>
    </location>
</feature>